<name>A0A8J2ZPE6_9BACI</name>
<reference evidence="2" key="1">
    <citation type="journal article" date="2014" name="Int. J. Syst. Evol. Microbiol.">
        <title>Complete genome sequence of Corynebacterium casei LMG S-19264T (=DSM 44701T), isolated from a smear-ripened cheese.</title>
        <authorList>
            <consortium name="US DOE Joint Genome Institute (JGI-PGF)"/>
            <person name="Walter F."/>
            <person name="Albersmeier A."/>
            <person name="Kalinowski J."/>
            <person name="Ruckert C."/>
        </authorList>
    </citation>
    <scope>NUCLEOTIDE SEQUENCE</scope>
    <source>
        <strain evidence="2">CGMCC 1.12360</strain>
    </source>
</reference>
<dbReference type="AlphaFoldDB" id="A0A8J2ZPE6"/>
<keyword evidence="1" id="KW-0472">Membrane</keyword>
<reference evidence="2" key="2">
    <citation type="submission" date="2020-09" db="EMBL/GenBank/DDBJ databases">
        <authorList>
            <person name="Sun Q."/>
            <person name="Zhou Y."/>
        </authorList>
    </citation>
    <scope>NUCLEOTIDE SEQUENCE</scope>
    <source>
        <strain evidence="2">CGMCC 1.12360</strain>
    </source>
</reference>
<dbReference type="Proteomes" id="UP000602050">
    <property type="component" value="Unassembled WGS sequence"/>
</dbReference>
<evidence type="ECO:0000313" key="3">
    <source>
        <dbReference type="Proteomes" id="UP000602050"/>
    </source>
</evidence>
<gene>
    <name evidence="2" type="ORF">GCM10010978_04690</name>
</gene>
<evidence type="ECO:0000256" key="1">
    <source>
        <dbReference type="SAM" id="Phobius"/>
    </source>
</evidence>
<dbReference type="RefSeq" id="WP_188390766.1">
    <property type="nucleotide sequence ID" value="NZ_BMEV01000005.1"/>
</dbReference>
<keyword evidence="1" id="KW-1133">Transmembrane helix</keyword>
<organism evidence="2 3">
    <name type="scientific">Compostibacillus humi</name>
    <dbReference type="NCBI Taxonomy" id="1245525"/>
    <lineage>
        <taxon>Bacteria</taxon>
        <taxon>Bacillati</taxon>
        <taxon>Bacillota</taxon>
        <taxon>Bacilli</taxon>
        <taxon>Bacillales</taxon>
        <taxon>Bacillaceae</taxon>
        <taxon>Compostibacillus</taxon>
    </lineage>
</organism>
<feature type="transmembrane region" description="Helical" evidence="1">
    <location>
        <begin position="9"/>
        <end position="30"/>
    </location>
</feature>
<sequence>MKKEQLKNFIILSCVIAVIGIILLFFSVRFGESMASNWLLSQGGFTDTDTYMLRMENYIRNFQAAGSIFLAIGLAAAMFMLYQFYQRDGEE</sequence>
<protein>
    <submittedName>
        <fullName evidence="2">Uncharacterized protein</fullName>
    </submittedName>
</protein>
<keyword evidence="3" id="KW-1185">Reference proteome</keyword>
<evidence type="ECO:0000313" key="2">
    <source>
        <dbReference type="EMBL" id="GGH70106.1"/>
    </source>
</evidence>
<comment type="caution">
    <text evidence="2">The sequence shown here is derived from an EMBL/GenBank/DDBJ whole genome shotgun (WGS) entry which is preliminary data.</text>
</comment>
<dbReference type="EMBL" id="BMEV01000005">
    <property type="protein sequence ID" value="GGH70106.1"/>
    <property type="molecule type" value="Genomic_DNA"/>
</dbReference>
<feature type="transmembrane region" description="Helical" evidence="1">
    <location>
        <begin position="62"/>
        <end position="85"/>
    </location>
</feature>
<proteinExistence type="predicted"/>
<accession>A0A8J2ZPE6</accession>
<keyword evidence="1" id="KW-0812">Transmembrane</keyword>